<dbReference type="GO" id="GO:0004386">
    <property type="term" value="F:helicase activity"/>
    <property type="evidence" value="ECO:0007669"/>
    <property type="project" value="UniProtKB-KW"/>
</dbReference>
<keyword evidence="2" id="KW-0378">Hydrolase</keyword>
<evidence type="ECO:0000256" key="2">
    <source>
        <dbReference type="ARBA" id="ARBA00022801"/>
    </source>
</evidence>
<dbReference type="SMART" id="SM00490">
    <property type="entry name" value="HELICc"/>
    <property type="match status" value="1"/>
</dbReference>
<dbReference type="SUPFAM" id="SSF52540">
    <property type="entry name" value="P-loop containing nucleoside triphosphate hydrolases"/>
    <property type="match status" value="1"/>
</dbReference>
<dbReference type="InterPro" id="IPR014001">
    <property type="entry name" value="Helicase_ATP-bd"/>
</dbReference>
<dbReference type="Gene3D" id="1.20.120.1080">
    <property type="match status" value="1"/>
</dbReference>
<evidence type="ECO:0000259" key="6">
    <source>
        <dbReference type="PROSITE" id="PS51194"/>
    </source>
</evidence>
<dbReference type="GO" id="GO:0003676">
    <property type="term" value="F:nucleic acid binding"/>
    <property type="evidence" value="ECO:0007669"/>
    <property type="project" value="InterPro"/>
</dbReference>
<protein>
    <submittedName>
        <fullName evidence="7">DEAD/DEAH box helicase</fullName>
    </submittedName>
</protein>
<evidence type="ECO:0000259" key="5">
    <source>
        <dbReference type="PROSITE" id="PS51192"/>
    </source>
</evidence>
<reference evidence="7" key="1">
    <citation type="submission" date="2021-11" db="EMBL/GenBank/DDBJ databases">
        <title>Vibrio ZSDE26 sp. nov. and Vibrio ZSDZ34 sp. nov., isolated from coastal seawater in Qingdao.</title>
        <authorList>
            <person name="Zhang P."/>
        </authorList>
    </citation>
    <scope>NUCLEOTIDE SEQUENCE</scope>
    <source>
        <strain evidence="7">ZSDZ34</strain>
    </source>
</reference>
<accession>A0A9X1WBW7</accession>
<dbReference type="CDD" id="cd18791">
    <property type="entry name" value="SF2_C_RHA"/>
    <property type="match status" value="1"/>
</dbReference>
<dbReference type="EMBL" id="JAJNNZ010000008">
    <property type="protein sequence ID" value="MCJ2377419.1"/>
    <property type="molecule type" value="Genomic_DNA"/>
</dbReference>
<dbReference type="InterPro" id="IPR027417">
    <property type="entry name" value="P-loop_NTPase"/>
</dbReference>
<keyword evidence="8" id="KW-1185">Reference proteome</keyword>
<evidence type="ECO:0000313" key="8">
    <source>
        <dbReference type="Proteomes" id="UP001139488"/>
    </source>
</evidence>
<dbReference type="InterPro" id="IPR011545">
    <property type="entry name" value="DEAD/DEAH_box_helicase_dom"/>
</dbReference>
<dbReference type="CDD" id="cd17917">
    <property type="entry name" value="DEXHc_RHA-like"/>
    <property type="match status" value="1"/>
</dbReference>
<feature type="domain" description="Helicase ATP-binding" evidence="5">
    <location>
        <begin position="13"/>
        <end position="166"/>
    </location>
</feature>
<dbReference type="Proteomes" id="UP001139488">
    <property type="component" value="Unassembled WGS sequence"/>
</dbReference>
<name>A0A9X1WBW7_9VIBR</name>
<dbReference type="InterPro" id="IPR007502">
    <property type="entry name" value="Helicase-assoc_dom"/>
</dbReference>
<comment type="caution">
    <text evidence="7">The sequence shown here is derived from an EMBL/GenBank/DDBJ whole genome shotgun (WGS) entry which is preliminary data.</text>
</comment>
<feature type="domain" description="Helicase C-terminal" evidence="6">
    <location>
        <begin position="185"/>
        <end position="357"/>
    </location>
</feature>
<sequence>MTSLPIDSIESEFHQIISSSHLVVEAETGSGKSTRLPLWAKQHGRVLVVEPRRIACTSLATYLAQCEGQKVGERIGYAIKLHNVYSDDSRVVFVTPGIALRWYAENKLANFDIVMVDEFHERRWDTDLLVALLNTEQTHRIIVTSATIEGEKLSHYIDGHRMEAHGRNYGVDIEYRRTDSRQLPDARQLENKVAKEVELLLIETTGDVLVFLPGRKEISLVRSALKKMPVASDVIIAPLHASVCDEERQCALEVQSRRKIVLATNVAETSLTIPNIEVVVDSGLERRNIQRNGRTTLMLTHISKASAKQRSGRAGRVMHGVCVRLYGEHAALENVTPPELQRESLVEPMLAAATCGHSLESLDFIDELPKKTLLQASEQLEKLGALDANGITEHGRRLYPLPVDTLYADLITRMPNKALMEAMVDLTAALSTIGRIAQPSSDPESVERLNQQEPNLCDGELLIRLLRGQVFDGVTVDEQALNEAQLLAAQMRDIFKLPNLEVASRFKRQEWLTAILTSHPELVFVRRKKRRDALGNGSFEVLPARNTRFSDKEEAAVVLDTHSLPGRGVKQTLNLATVMLPIPLSLMIQHEFGEWIQGDTITGEEGVLSELRLEFAGRTLTTKQIQAKGEFALRPIIEAVQSGVVMPGFAKQRQQQISHWKMYVEMGLSETHVTIEHTNFESWFTHQLSQLEISDFQELDLFESDDFVFEGIPDWEYPEFAEKYPLEINLSGLRLDVEYYPAGKRVLVVYQSGSRKGDPKRKELPAWQGWKVQYRKASRLLDLR</sequence>
<dbReference type="Pfam" id="PF00270">
    <property type="entry name" value="DEAD"/>
    <property type="match status" value="1"/>
</dbReference>
<evidence type="ECO:0000256" key="3">
    <source>
        <dbReference type="ARBA" id="ARBA00022806"/>
    </source>
</evidence>
<keyword evidence="1" id="KW-0547">Nucleotide-binding</keyword>
<proteinExistence type="predicted"/>
<evidence type="ECO:0000313" key="7">
    <source>
        <dbReference type="EMBL" id="MCJ2377419.1"/>
    </source>
</evidence>
<keyword evidence="4" id="KW-0067">ATP-binding</keyword>
<dbReference type="PANTHER" id="PTHR43519:SF1">
    <property type="entry name" value="ATP-DEPENDENT RNA HELICASE HRPB"/>
    <property type="match status" value="1"/>
</dbReference>
<organism evidence="7 8">
    <name type="scientific">Vibrio gelatinilyticus</name>
    <dbReference type="NCBI Taxonomy" id="2893468"/>
    <lineage>
        <taxon>Bacteria</taxon>
        <taxon>Pseudomonadati</taxon>
        <taxon>Pseudomonadota</taxon>
        <taxon>Gammaproteobacteria</taxon>
        <taxon>Vibrionales</taxon>
        <taxon>Vibrionaceae</taxon>
        <taxon>Vibrio</taxon>
    </lineage>
</organism>
<dbReference type="SMART" id="SM00487">
    <property type="entry name" value="DEXDc"/>
    <property type="match status" value="1"/>
</dbReference>
<dbReference type="GO" id="GO:0016787">
    <property type="term" value="F:hydrolase activity"/>
    <property type="evidence" value="ECO:0007669"/>
    <property type="project" value="UniProtKB-KW"/>
</dbReference>
<dbReference type="Pfam" id="PF00271">
    <property type="entry name" value="Helicase_C"/>
    <property type="match status" value="1"/>
</dbReference>
<dbReference type="PROSITE" id="PS51192">
    <property type="entry name" value="HELICASE_ATP_BIND_1"/>
    <property type="match status" value="1"/>
</dbReference>
<keyword evidence="3 7" id="KW-0347">Helicase</keyword>
<dbReference type="InterPro" id="IPR001650">
    <property type="entry name" value="Helicase_C-like"/>
</dbReference>
<dbReference type="AlphaFoldDB" id="A0A9X1WBW7"/>
<dbReference type="Gene3D" id="3.40.50.300">
    <property type="entry name" value="P-loop containing nucleotide triphosphate hydrolases"/>
    <property type="match status" value="2"/>
</dbReference>
<dbReference type="RefSeq" id="WP_244357358.1">
    <property type="nucleotide sequence ID" value="NZ_JAJNNZ010000008.1"/>
</dbReference>
<dbReference type="GO" id="GO:0005524">
    <property type="term" value="F:ATP binding"/>
    <property type="evidence" value="ECO:0007669"/>
    <property type="project" value="UniProtKB-KW"/>
</dbReference>
<evidence type="ECO:0000256" key="4">
    <source>
        <dbReference type="ARBA" id="ARBA00022840"/>
    </source>
</evidence>
<dbReference type="PANTHER" id="PTHR43519">
    <property type="entry name" value="ATP-DEPENDENT RNA HELICASE HRPB"/>
    <property type="match status" value="1"/>
</dbReference>
<dbReference type="PROSITE" id="PS51194">
    <property type="entry name" value="HELICASE_CTER"/>
    <property type="match status" value="1"/>
</dbReference>
<evidence type="ECO:0000256" key="1">
    <source>
        <dbReference type="ARBA" id="ARBA00022741"/>
    </source>
</evidence>
<dbReference type="SMART" id="SM00847">
    <property type="entry name" value="HA2"/>
    <property type="match status" value="1"/>
</dbReference>
<gene>
    <name evidence="7" type="ORF">LNL84_11315</name>
</gene>